<proteinExistence type="predicted"/>
<dbReference type="Pfam" id="PF13306">
    <property type="entry name" value="LRR_5"/>
    <property type="match status" value="1"/>
</dbReference>
<keyword evidence="2" id="KW-1185">Reference proteome</keyword>
<gene>
    <name evidence="1" type="ORF">QTG54_009219</name>
</gene>
<dbReference type="InterPro" id="IPR026906">
    <property type="entry name" value="LRR_5"/>
</dbReference>
<protein>
    <recommendedName>
        <fullName evidence="3">Leucine-rich repeat domain-containing protein</fullName>
    </recommendedName>
</protein>
<organism evidence="1 2">
    <name type="scientific">Skeletonema marinoi</name>
    <dbReference type="NCBI Taxonomy" id="267567"/>
    <lineage>
        <taxon>Eukaryota</taxon>
        <taxon>Sar</taxon>
        <taxon>Stramenopiles</taxon>
        <taxon>Ochrophyta</taxon>
        <taxon>Bacillariophyta</taxon>
        <taxon>Coscinodiscophyceae</taxon>
        <taxon>Thalassiosirophycidae</taxon>
        <taxon>Thalassiosirales</taxon>
        <taxon>Skeletonemataceae</taxon>
        <taxon>Skeletonema</taxon>
        <taxon>Skeletonema marinoi-dohrnii complex</taxon>
    </lineage>
</organism>
<dbReference type="InterPro" id="IPR032675">
    <property type="entry name" value="LRR_dom_sf"/>
</dbReference>
<dbReference type="PANTHER" id="PTHR45661">
    <property type="entry name" value="SURFACE ANTIGEN"/>
    <property type="match status" value="1"/>
</dbReference>
<dbReference type="PANTHER" id="PTHR45661:SF3">
    <property type="entry name" value="IG-LIKE DOMAIN-CONTAINING PROTEIN"/>
    <property type="match status" value="1"/>
</dbReference>
<dbReference type="SUPFAM" id="SSF52058">
    <property type="entry name" value="L domain-like"/>
    <property type="match status" value="1"/>
</dbReference>
<evidence type="ECO:0008006" key="3">
    <source>
        <dbReference type="Google" id="ProtNLM"/>
    </source>
</evidence>
<accession>A0AAD8Y763</accession>
<evidence type="ECO:0000313" key="2">
    <source>
        <dbReference type="Proteomes" id="UP001224775"/>
    </source>
</evidence>
<sequence length="164" mass="18636">MMAAGEYYIFTGREVVLPRHVTHVRIDKSLTVIPARAFHAHPNITELVCHDGVIKVVEEWAFDQCPSLRRVIMPGVKEVEENVFYECKALMDVECGKLEIIGEGAFDHCYSLRSIDLSSVMTVEELAFYYCRSLTNIKFGDKLNQSERGHSVIAPLWSESQSHC</sequence>
<reference evidence="1" key="1">
    <citation type="submission" date="2023-06" db="EMBL/GenBank/DDBJ databases">
        <title>Survivors Of The Sea: Transcriptome response of Skeletonema marinoi to long-term dormancy.</title>
        <authorList>
            <person name="Pinder M.I.M."/>
            <person name="Kourtchenko O."/>
            <person name="Robertson E.K."/>
            <person name="Larsson T."/>
            <person name="Maumus F."/>
            <person name="Osuna-Cruz C.M."/>
            <person name="Vancaester E."/>
            <person name="Stenow R."/>
            <person name="Vandepoele K."/>
            <person name="Ploug H."/>
            <person name="Bruchert V."/>
            <person name="Godhe A."/>
            <person name="Topel M."/>
        </authorList>
    </citation>
    <scope>NUCLEOTIDE SEQUENCE</scope>
    <source>
        <strain evidence="1">R05AC</strain>
    </source>
</reference>
<dbReference type="Gene3D" id="3.80.10.10">
    <property type="entry name" value="Ribonuclease Inhibitor"/>
    <property type="match status" value="1"/>
</dbReference>
<comment type="caution">
    <text evidence="1">The sequence shown here is derived from an EMBL/GenBank/DDBJ whole genome shotgun (WGS) entry which is preliminary data.</text>
</comment>
<evidence type="ECO:0000313" key="1">
    <source>
        <dbReference type="EMBL" id="KAK1740269.1"/>
    </source>
</evidence>
<dbReference type="AlphaFoldDB" id="A0AAD8Y763"/>
<dbReference type="Proteomes" id="UP001224775">
    <property type="component" value="Unassembled WGS sequence"/>
</dbReference>
<dbReference type="InterPro" id="IPR053139">
    <property type="entry name" value="Surface_bspA-like"/>
</dbReference>
<dbReference type="EMBL" id="JATAAI010000016">
    <property type="protein sequence ID" value="KAK1740269.1"/>
    <property type="molecule type" value="Genomic_DNA"/>
</dbReference>
<name>A0AAD8Y763_9STRA</name>